<dbReference type="EMBL" id="BONY01000012">
    <property type="protein sequence ID" value="GIH04387.1"/>
    <property type="molecule type" value="Genomic_DNA"/>
</dbReference>
<dbReference type="Proteomes" id="UP000612899">
    <property type="component" value="Unassembled WGS sequence"/>
</dbReference>
<keyword evidence="2" id="KW-0449">Lipoprotein</keyword>
<keyword evidence="3" id="KW-1185">Reference proteome</keyword>
<gene>
    <name evidence="2" type="ORF">Rhe02_24540</name>
</gene>
<dbReference type="AlphaFoldDB" id="A0A8J3Q6W7"/>
<accession>A0A8J3Q6W7</accession>
<sequence>MPPATSRPPVKANGTGVFTRTAAGGTGVFGTAGSLKKYCVQVEEAIDFSPDEFASVIDVVLAGDKSWIASKKWMFQRVPSCDGANLRIKLAIPKTVDRLCAPVAQTVGKFSCRNGSNIYINLDRWTLGVKHFPDLGVYRQMVINHEVGHFLGHSHVACGGAGQLAPVMQRQSDTLDGCVLNPYPYPDGVHYLG</sequence>
<reference evidence="2" key="1">
    <citation type="submission" date="2021-01" db="EMBL/GenBank/DDBJ databases">
        <title>Whole genome shotgun sequence of Rhizocola hellebori NBRC 109834.</title>
        <authorList>
            <person name="Komaki H."/>
            <person name="Tamura T."/>
        </authorList>
    </citation>
    <scope>NUCLEOTIDE SEQUENCE</scope>
    <source>
        <strain evidence="2">NBRC 109834</strain>
    </source>
</reference>
<dbReference type="InterPro" id="IPR022603">
    <property type="entry name" value="DUF3152"/>
</dbReference>
<comment type="caution">
    <text evidence="2">The sequence shown here is derived from an EMBL/GenBank/DDBJ whole genome shotgun (WGS) entry which is preliminary data.</text>
</comment>
<name>A0A8J3Q6W7_9ACTN</name>
<dbReference type="Pfam" id="PF11350">
    <property type="entry name" value="DUF3152"/>
    <property type="match status" value="1"/>
</dbReference>
<organism evidence="2 3">
    <name type="scientific">Rhizocola hellebori</name>
    <dbReference type="NCBI Taxonomy" id="1392758"/>
    <lineage>
        <taxon>Bacteria</taxon>
        <taxon>Bacillati</taxon>
        <taxon>Actinomycetota</taxon>
        <taxon>Actinomycetes</taxon>
        <taxon>Micromonosporales</taxon>
        <taxon>Micromonosporaceae</taxon>
        <taxon>Rhizocola</taxon>
    </lineage>
</organism>
<evidence type="ECO:0000313" key="2">
    <source>
        <dbReference type="EMBL" id="GIH04387.1"/>
    </source>
</evidence>
<evidence type="ECO:0000259" key="1">
    <source>
        <dbReference type="Pfam" id="PF11350"/>
    </source>
</evidence>
<dbReference type="SUPFAM" id="SSF55486">
    <property type="entry name" value="Metalloproteases ('zincins'), catalytic domain"/>
    <property type="match status" value="1"/>
</dbReference>
<protein>
    <submittedName>
        <fullName evidence="2">Lipoprotein</fullName>
    </submittedName>
</protein>
<proteinExistence type="predicted"/>
<evidence type="ECO:0000313" key="3">
    <source>
        <dbReference type="Proteomes" id="UP000612899"/>
    </source>
</evidence>
<feature type="domain" description="DUF3152" evidence="1">
    <location>
        <begin position="13"/>
        <end position="176"/>
    </location>
</feature>